<dbReference type="EMBL" id="QTLC01000051">
    <property type="protein sequence ID" value="RDY70036.1"/>
    <property type="molecule type" value="Genomic_DNA"/>
</dbReference>
<comment type="caution">
    <text evidence="1">The sequence shown here is derived from an EMBL/GenBank/DDBJ whole genome shotgun (WGS) entry which is preliminary data.</text>
</comment>
<accession>A0A3D8VKY5</accession>
<dbReference type="Proteomes" id="UP000257032">
    <property type="component" value="Unassembled WGS sequence"/>
</dbReference>
<reference evidence="1 2" key="1">
    <citation type="submission" date="2018-08" db="EMBL/GenBank/DDBJ databases">
        <title>Genome sequence of strict halophilic Halobacillus trueperi SS1 isolated from Lunsu, a salty water body of North West Himalayas.</title>
        <authorList>
            <person name="Gupta S."/>
            <person name="Sharma P."/>
            <person name="Dev K."/>
            <person name="Baumler D."/>
            <person name="Sourirajan A."/>
        </authorList>
    </citation>
    <scope>NUCLEOTIDE SEQUENCE [LARGE SCALE GENOMIC DNA]</scope>
    <source>
        <strain evidence="1 2">SS1</strain>
    </source>
</reference>
<evidence type="ECO:0000313" key="1">
    <source>
        <dbReference type="EMBL" id="RDY70036.1"/>
    </source>
</evidence>
<proteinExistence type="predicted"/>
<sequence>GFVYRPVWYTDVEGADVHATYKDSSNFFMAGHWVDRAGAQGQPVIIKEQEQDVTLIGLEAGFRDHTDYLFRLFSNAIYTK</sequence>
<gene>
    <name evidence="1" type="ORF">DXT76_15015</name>
</gene>
<dbReference type="AlphaFoldDB" id="A0A3D8VKY5"/>
<protein>
    <submittedName>
        <fullName evidence="1">Uncharacterized protein</fullName>
    </submittedName>
</protein>
<feature type="non-terminal residue" evidence="1">
    <location>
        <position position="1"/>
    </location>
</feature>
<organism evidence="1 2">
    <name type="scientific">Halobacillus trueperi</name>
    <dbReference type="NCBI Taxonomy" id="156205"/>
    <lineage>
        <taxon>Bacteria</taxon>
        <taxon>Bacillati</taxon>
        <taxon>Bacillota</taxon>
        <taxon>Bacilli</taxon>
        <taxon>Bacillales</taxon>
        <taxon>Bacillaceae</taxon>
        <taxon>Halobacillus</taxon>
    </lineage>
</organism>
<name>A0A3D8VKY5_9BACI</name>
<evidence type="ECO:0000313" key="2">
    <source>
        <dbReference type="Proteomes" id="UP000257032"/>
    </source>
</evidence>